<proteinExistence type="inferred from homology"/>
<evidence type="ECO:0000256" key="15">
    <source>
        <dbReference type="RuleBase" id="RU004024"/>
    </source>
</evidence>
<comment type="catalytic activity">
    <reaction evidence="13 15">
        <text>4 Fe(II)-[cytochrome c] + O2 + 8 H(+)(in) = 4 Fe(III)-[cytochrome c] + 2 H2O + 4 H(+)(out)</text>
        <dbReference type="Rhea" id="RHEA:11436"/>
        <dbReference type="Rhea" id="RHEA-COMP:10350"/>
        <dbReference type="Rhea" id="RHEA-COMP:14399"/>
        <dbReference type="ChEBI" id="CHEBI:15377"/>
        <dbReference type="ChEBI" id="CHEBI:15378"/>
        <dbReference type="ChEBI" id="CHEBI:15379"/>
        <dbReference type="ChEBI" id="CHEBI:29033"/>
        <dbReference type="ChEBI" id="CHEBI:29034"/>
        <dbReference type="EC" id="7.1.1.9"/>
    </reaction>
</comment>
<dbReference type="Gene3D" id="2.60.40.420">
    <property type="entry name" value="Cupredoxins - blue copper proteins"/>
    <property type="match status" value="1"/>
</dbReference>
<comment type="cofactor">
    <cofactor evidence="15">
        <name>Cu cation</name>
        <dbReference type="ChEBI" id="CHEBI:23378"/>
    </cofactor>
    <text evidence="15">Binds a copper A center.</text>
</comment>
<dbReference type="SUPFAM" id="SSF49503">
    <property type="entry name" value="Cupredoxins"/>
    <property type="match status" value="1"/>
</dbReference>
<dbReference type="Pfam" id="PF00116">
    <property type="entry name" value="COX2"/>
    <property type="match status" value="1"/>
</dbReference>
<evidence type="ECO:0000256" key="10">
    <source>
        <dbReference type="ARBA" id="ARBA00023008"/>
    </source>
</evidence>
<evidence type="ECO:0000256" key="14">
    <source>
        <dbReference type="RuleBase" id="RU000456"/>
    </source>
</evidence>
<evidence type="ECO:0000313" key="20">
    <source>
        <dbReference type="EMBL" id="ANP47378.1"/>
    </source>
</evidence>
<dbReference type="Gene3D" id="1.10.287.90">
    <property type="match status" value="1"/>
</dbReference>
<dbReference type="AlphaFoldDB" id="A0A1B1ALC5"/>
<dbReference type="PANTHER" id="PTHR22888">
    <property type="entry name" value="CYTOCHROME C OXIDASE, SUBUNIT II"/>
    <property type="match status" value="1"/>
</dbReference>
<evidence type="ECO:0000256" key="13">
    <source>
        <dbReference type="ARBA" id="ARBA00047816"/>
    </source>
</evidence>
<evidence type="ECO:0000256" key="6">
    <source>
        <dbReference type="ARBA" id="ARBA00022723"/>
    </source>
</evidence>
<comment type="function">
    <text evidence="12 15">Subunits I and II form the functional core of the enzyme complex. Electrons originating in cytochrome c are transferred via heme a and Cu(A) to the binuclear center formed by heme a3 and Cu(B).</text>
</comment>
<evidence type="ECO:0000256" key="9">
    <source>
        <dbReference type="ARBA" id="ARBA00022989"/>
    </source>
</evidence>
<evidence type="ECO:0000256" key="17">
    <source>
        <dbReference type="SAM" id="Phobius"/>
    </source>
</evidence>
<dbReference type="PROSITE" id="PS50999">
    <property type="entry name" value="COX2_TM"/>
    <property type="match status" value="1"/>
</dbReference>
<keyword evidence="10 15" id="KW-0186">Copper</keyword>
<dbReference type="GO" id="GO:0005507">
    <property type="term" value="F:copper ion binding"/>
    <property type="evidence" value="ECO:0007669"/>
    <property type="project" value="InterPro"/>
</dbReference>
<dbReference type="GO" id="GO:0004129">
    <property type="term" value="F:cytochrome-c oxidase activity"/>
    <property type="evidence" value="ECO:0007669"/>
    <property type="project" value="UniProtKB-EC"/>
</dbReference>
<evidence type="ECO:0000256" key="4">
    <source>
        <dbReference type="ARBA" id="ARBA00022660"/>
    </source>
</evidence>
<sequence length="303" mass="33201">MSREENCVKRGALIASIATGVMSFAGAAHATLLQGQPTPRGMHLQPAATEIMREITSFHDFLLWIIVAITIFVAALLIWVMLRYNRHANPTPKKFTHNMLVEVIWTVVPVLILVVIAWRSFPLIYQEERIPEAELTLKVTGNSWFWNFEYPDAGVTIAANLLPEEDARAQQRPYLLATTEPLLVPVDTTVRVLVTSNDVIHAFALPAFGVKEDAIQGRVNETWFRADTPGTYYGQCSELCGVNHAYMPIEIRVVTRAEFDAWIAGHGGAFASAEPAPAATGEGAATTPPATEQPAAAPSTPTR</sequence>
<feature type="transmembrane region" description="Helical" evidence="17">
    <location>
        <begin position="61"/>
        <end position="82"/>
    </location>
</feature>
<feature type="domain" description="Cytochrome oxidase subunit II copper A binding" evidence="18">
    <location>
        <begin position="132"/>
        <end position="265"/>
    </location>
</feature>
<keyword evidence="3 14" id="KW-0813">Transport</keyword>
<keyword evidence="6 15" id="KW-0479">Metal-binding</keyword>
<dbReference type="InterPro" id="IPR011759">
    <property type="entry name" value="Cyt_c_oxidase_su2_TM_dom"/>
</dbReference>
<keyword evidence="11 17" id="KW-0472">Membrane</keyword>
<evidence type="ECO:0000256" key="5">
    <source>
        <dbReference type="ARBA" id="ARBA00022692"/>
    </source>
</evidence>
<keyword evidence="8 14" id="KW-0249">Electron transport</keyword>
<evidence type="ECO:0000256" key="16">
    <source>
        <dbReference type="SAM" id="MobiDB-lite"/>
    </source>
</evidence>
<comment type="subcellular location">
    <subcellularLocation>
        <location evidence="14">Cell membrane</location>
        <topology evidence="14">Multi-pass membrane protein</topology>
    </subcellularLocation>
    <subcellularLocation>
        <location evidence="1">Membrane</location>
        <topology evidence="1">Multi-pass membrane protein</topology>
    </subcellularLocation>
</comment>
<dbReference type="GO" id="GO:0042773">
    <property type="term" value="P:ATP synthesis coupled electron transport"/>
    <property type="evidence" value="ECO:0007669"/>
    <property type="project" value="TreeGrafter"/>
</dbReference>
<dbReference type="PROSITE" id="PS00078">
    <property type="entry name" value="COX2"/>
    <property type="match status" value="1"/>
</dbReference>
<dbReference type="EMBL" id="CP013244">
    <property type="protein sequence ID" value="ANP47378.1"/>
    <property type="molecule type" value="Genomic_DNA"/>
</dbReference>
<dbReference type="STRING" id="1759059.ATE48_16395"/>
<evidence type="ECO:0000256" key="3">
    <source>
        <dbReference type="ARBA" id="ARBA00022448"/>
    </source>
</evidence>
<keyword evidence="4 14" id="KW-0679">Respiratory chain</keyword>
<dbReference type="FunCoup" id="A0A1B1ALC5">
    <property type="interactions" value="221"/>
</dbReference>
<dbReference type="KEGG" id="cbot:ATE48_16395"/>
<dbReference type="PANTHER" id="PTHR22888:SF9">
    <property type="entry name" value="CYTOCHROME C OXIDASE SUBUNIT 2"/>
    <property type="match status" value="1"/>
</dbReference>
<dbReference type="InterPro" id="IPR008972">
    <property type="entry name" value="Cupredoxin"/>
</dbReference>
<dbReference type="PROSITE" id="PS50857">
    <property type="entry name" value="COX2_CUA"/>
    <property type="match status" value="1"/>
</dbReference>
<evidence type="ECO:0000256" key="8">
    <source>
        <dbReference type="ARBA" id="ARBA00022982"/>
    </source>
</evidence>
<dbReference type="InterPro" id="IPR014222">
    <property type="entry name" value="Cyt_c_oxidase_su2"/>
</dbReference>
<dbReference type="InterPro" id="IPR045187">
    <property type="entry name" value="CcO_II"/>
</dbReference>
<evidence type="ECO:0000256" key="12">
    <source>
        <dbReference type="ARBA" id="ARBA00024688"/>
    </source>
</evidence>
<dbReference type="InterPro" id="IPR002429">
    <property type="entry name" value="CcO_II-like_C"/>
</dbReference>
<feature type="region of interest" description="Disordered" evidence="16">
    <location>
        <begin position="273"/>
        <end position="303"/>
    </location>
</feature>
<dbReference type="InParanoid" id="A0A1B1ALC5"/>
<dbReference type="NCBIfam" id="TIGR02866">
    <property type="entry name" value="CoxB"/>
    <property type="match status" value="1"/>
</dbReference>
<protein>
    <recommendedName>
        <fullName evidence="15">Cytochrome c oxidase subunit 2</fullName>
        <ecNumber evidence="15">7.1.1.9</ecNumber>
    </recommendedName>
</protein>
<gene>
    <name evidence="20" type="ORF">ATE48_16395</name>
</gene>
<name>A0A1B1ALC5_9PROT</name>
<dbReference type="InterPro" id="IPR036257">
    <property type="entry name" value="Cyt_c_oxidase_su2_TM_sf"/>
</dbReference>
<evidence type="ECO:0000256" key="7">
    <source>
        <dbReference type="ARBA" id="ARBA00022967"/>
    </source>
</evidence>
<dbReference type="GO" id="GO:0016491">
    <property type="term" value="F:oxidoreductase activity"/>
    <property type="evidence" value="ECO:0007669"/>
    <property type="project" value="InterPro"/>
</dbReference>
<feature type="transmembrane region" description="Helical" evidence="17">
    <location>
        <begin position="12"/>
        <end position="32"/>
    </location>
</feature>
<feature type="domain" description="Cytochrome oxidase subunit II transmembrane region profile" evidence="19">
    <location>
        <begin position="36"/>
        <end position="131"/>
    </location>
</feature>
<evidence type="ECO:0000259" key="19">
    <source>
        <dbReference type="PROSITE" id="PS50999"/>
    </source>
</evidence>
<dbReference type="InterPro" id="IPR001505">
    <property type="entry name" value="Copper_CuA"/>
</dbReference>
<dbReference type="Proteomes" id="UP000092498">
    <property type="component" value="Chromosome"/>
</dbReference>
<evidence type="ECO:0000256" key="1">
    <source>
        <dbReference type="ARBA" id="ARBA00004141"/>
    </source>
</evidence>
<reference evidence="20 21" key="1">
    <citation type="submission" date="2015-11" db="EMBL/GenBank/DDBJ databases">
        <title>Whole-Genome Sequence of Candidatus Oderbacter manganicum from the National Park Lower Oder Valley, Germany.</title>
        <authorList>
            <person name="Braun B."/>
            <person name="Liere K."/>
            <person name="Szewzyk U."/>
        </authorList>
    </citation>
    <scope>NUCLEOTIDE SEQUENCE [LARGE SCALE GENOMIC DNA]</scope>
    <source>
        <strain evidence="20 21">OTSz_A_272</strain>
    </source>
</reference>
<keyword evidence="7" id="KW-1278">Translocase</keyword>
<evidence type="ECO:0000313" key="21">
    <source>
        <dbReference type="Proteomes" id="UP000092498"/>
    </source>
</evidence>
<evidence type="ECO:0000256" key="2">
    <source>
        <dbReference type="ARBA" id="ARBA00007866"/>
    </source>
</evidence>
<accession>A0A1B1ALC5</accession>
<evidence type="ECO:0000259" key="18">
    <source>
        <dbReference type="PROSITE" id="PS50857"/>
    </source>
</evidence>
<organism evidence="20 21">
    <name type="scientific">Candidatus Viadribacter manganicus</name>
    <dbReference type="NCBI Taxonomy" id="1759059"/>
    <lineage>
        <taxon>Bacteria</taxon>
        <taxon>Pseudomonadati</taxon>
        <taxon>Pseudomonadota</taxon>
        <taxon>Alphaproteobacteria</taxon>
        <taxon>Hyphomonadales</taxon>
        <taxon>Hyphomonadaceae</taxon>
        <taxon>Candidatus Viadribacter</taxon>
    </lineage>
</organism>
<dbReference type="EC" id="7.1.1.9" evidence="15"/>
<dbReference type="SUPFAM" id="SSF81464">
    <property type="entry name" value="Cytochrome c oxidase subunit II-like, transmembrane region"/>
    <property type="match status" value="1"/>
</dbReference>
<dbReference type="Pfam" id="PF02790">
    <property type="entry name" value="COX2_TM"/>
    <property type="match status" value="1"/>
</dbReference>
<keyword evidence="5 14" id="KW-0812">Transmembrane</keyword>
<comment type="similarity">
    <text evidence="2 14">Belongs to the cytochrome c oxidase subunit 2 family.</text>
</comment>
<dbReference type="GO" id="GO:0005886">
    <property type="term" value="C:plasma membrane"/>
    <property type="evidence" value="ECO:0007669"/>
    <property type="project" value="UniProtKB-SubCell"/>
</dbReference>
<evidence type="ECO:0000256" key="11">
    <source>
        <dbReference type="ARBA" id="ARBA00023136"/>
    </source>
</evidence>
<feature type="transmembrane region" description="Helical" evidence="17">
    <location>
        <begin position="103"/>
        <end position="121"/>
    </location>
</feature>
<dbReference type="PRINTS" id="PR01166">
    <property type="entry name" value="CYCOXIDASEII"/>
</dbReference>
<keyword evidence="9 17" id="KW-1133">Transmembrane helix</keyword>
<keyword evidence="21" id="KW-1185">Reference proteome</keyword>